<dbReference type="AlphaFoldDB" id="X1MIX8"/>
<dbReference type="EMBL" id="BARV01016837">
    <property type="protein sequence ID" value="GAI31238.1"/>
    <property type="molecule type" value="Genomic_DNA"/>
</dbReference>
<dbReference type="GO" id="GO:0016887">
    <property type="term" value="F:ATP hydrolysis activity"/>
    <property type="evidence" value="ECO:0007669"/>
    <property type="project" value="TreeGrafter"/>
</dbReference>
<dbReference type="GO" id="GO:0005524">
    <property type="term" value="F:ATP binding"/>
    <property type="evidence" value="ECO:0007669"/>
    <property type="project" value="UniProtKB-KW"/>
</dbReference>
<dbReference type="Gene3D" id="3.40.50.300">
    <property type="entry name" value="P-loop containing nucleotide triphosphate hydrolases"/>
    <property type="match status" value="1"/>
</dbReference>
<organism evidence="4">
    <name type="scientific">marine sediment metagenome</name>
    <dbReference type="NCBI Taxonomy" id="412755"/>
    <lineage>
        <taxon>unclassified sequences</taxon>
        <taxon>metagenomes</taxon>
        <taxon>ecological metagenomes</taxon>
    </lineage>
</organism>
<dbReference type="PIRSF" id="PIRSF003092">
    <property type="entry name" value="MinD"/>
    <property type="match status" value="1"/>
</dbReference>
<dbReference type="InterPro" id="IPR027417">
    <property type="entry name" value="P-loop_NTPase"/>
</dbReference>
<evidence type="ECO:0000313" key="4">
    <source>
        <dbReference type="EMBL" id="GAI31238.1"/>
    </source>
</evidence>
<evidence type="ECO:0000256" key="1">
    <source>
        <dbReference type="ARBA" id="ARBA00022741"/>
    </source>
</evidence>
<dbReference type="InterPro" id="IPR025501">
    <property type="entry name" value="MinD_FleN"/>
</dbReference>
<keyword evidence="2" id="KW-0067">ATP-binding</keyword>
<dbReference type="SUPFAM" id="SSF52540">
    <property type="entry name" value="P-loop containing nucleoside triphosphate hydrolases"/>
    <property type="match status" value="1"/>
</dbReference>
<sequence length="231" mass="24502">MARLIVITSGKGGVGKTTTAINLGASLNSFGKNALVLDANLTTPNVGVHLGAPVVSVNLHHVLAGKKRIAQAIYKHYSGMKVVPASISLDDLRDAKPEKLGRVARQLKKKHDIVICDSAAGLGKEAATAIGIADELVVVTNPELPAVTDALKVIKLAEDMGKNIAGVVVARTGKHKRELSLKDIEVMLERPIIGEIPEDIAEKESIMERDAVVHTHPKSKAALSYKRLAAN</sequence>
<evidence type="ECO:0000259" key="3">
    <source>
        <dbReference type="Pfam" id="PF13614"/>
    </source>
</evidence>
<protein>
    <recommendedName>
        <fullName evidence="3">AAA domain-containing protein</fullName>
    </recommendedName>
</protein>
<name>X1MIX8_9ZZZZ</name>
<dbReference type="GO" id="GO:0009898">
    <property type="term" value="C:cytoplasmic side of plasma membrane"/>
    <property type="evidence" value="ECO:0007669"/>
    <property type="project" value="TreeGrafter"/>
</dbReference>
<reference evidence="4" key="1">
    <citation type="journal article" date="2014" name="Front. Microbiol.">
        <title>High frequency of phylogenetically diverse reductive dehalogenase-homologous genes in deep subseafloor sedimentary metagenomes.</title>
        <authorList>
            <person name="Kawai M."/>
            <person name="Futagami T."/>
            <person name="Toyoda A."/>
            <person name="Takaki Y."/>
            <person name="Nishi S."/>
            <person name="Hori S."/>
            <person name="Arai W."/>
            <person name="Tsubouchi T."/>
            <person name="Morono Y."/>
            <person name="Uchiyama I."/>
            <person name="Ito T."/>
            <person name="Fujiyama A."/>
            <person name="Inagaki F."/>
            <person name="Takami H."/>
        </authorList>
    </citation>
    <scope>NUCLEOTIDE SEQUENCE</scope>
    <source>
        <strain evidence="4">Expedition CK06-06</strain>
    </source>
</reference>
<dbReference type="InterPro" id="IPR025669">
    <property type="entry name" value="AAA_dom"/>
</dbReference>
<proteinExistence type="predicted"/>
<dbReference type="GO" id="GO:0005829">
    <property type="term" value="C:cytosol"/>
    <property type="evidence" value="ECO:0007669"/>
    <property type="project" value="TreeGrafter"/>
</dbReference>
<comment type="caution">
    <text evidence="4">The sequence shown here is derived from an EMBL/GenBank/DDBJ whole genome shotgun (WGS) entry which is preliminary data.</text>
</comment>
<gene>
    <name evidence="4" type="ORF">S06H3_28804</name>
</gene>
<evidence type="ECO:0000256" key="2">
    <source>
        <dbReference type="ARBA" id="ARBA00022840"/>
    </source>
</evidence>
<dbReference type="Pfam" id="PF13614">
    <property type="entry name" value="AAA_31"/>
    <property type="match status" value="1"/>
</dbReference>
<dbReference type="PANTHER" id="PTHR43384:SF10">
    <property type="entry name" value="ATPASE INVOLVED IN CHROMOSOME PARTITIONING, PARA_MIND FAMILY"/>
    <property type="match status" value="1"/>
</dbReference>
<dbReference type="PANTHER" id="PTHR43384">
    <property type="entry name" value="SEPTUM SITE-DETERMINING PROTEIN MIND HOMOLOG, CHLOROPLASTIC-RELATED"/>
    <property type="match status" value="1"/>
</dbReference>
<dbReference type="InterPro" id="IPR050625">
    <property type="entry name" value="ParA/MinD_ATPase"/>
</dbReference>
<feature type="domain" description="AAA" evidence="3">
    <location>
        <begin position="3"/>
        <end position="155"/>
    </location>
</feature>
<accession>X1MIX8</accession>
<dbReference type="NCBIfam" id="TIGR01969">
    <property type="entry name" value="minD_arch"/>
    <property type="match status" value="1"/>
</dbReference>
<dbReference type="GO" id="GO:0051782">
    <property type="term" value="P:negative regulation of cell division"/>
    <property type="evidence" value="ECO:0007669"/>
    <property type="project" value="TreeGrafter"/>
</dbReference>
<keyword evidence="1" id="KW-0547">Nucleotide-binding</keyword>
<dbReference type="InterPro" id="IPR010224">
    <property type="entry name" value="MinD_archaea"/>
</dbReference>